<keyword evidence="10" id="KW-0862">Zinc</keyword>
<evidence type="ECO:0000256" key="12">
    <source>
        <dbReference type="ARBA" id="ARBA00022859"/>
    </source>
</evidence>
<evidence type="ECO:0000313" key="22">
    <source>
        <dbReference type="Proteomes" id="UP001164746"/>
    </source>
</evidence>
<evidence type="ECO:0000256" key="13">
    <source>
        <dbReference type="ARBA" id="ARBA00022884"/>
    </source>
</evidence>
<dbReference type="InterPro" id="IPR027417">
    <property type="entry name" value="P-loop_NTPase"/>
</dbReference>
<evidence type="ECO:0000256" key="17">
    <source>
        <dbReference type="SAM" id="MobiDB-lite"/>
    </source>
</evidence>
<evidence type="ECO:0000256" key="11">
    <source>
        <dbReference type="ARBA" id="ARBA00022840"/>
    </source>
</evidence>
<feature type="compositionally biased region" description="Basic and acidic residues" evidence="17">
    <location>
        <begin position="222"/>
        <end position="236"/>
    </location>
</feature>
<keyword evidence="22" id="KW-1185">Reference proteome</keyword>
<accession>A0ABY7G8R2</accession>
<keyword evidence="14" id="KW-0051">Antiviral defense</keyword>
<dbReference type="SMART" id="SM00487">
    <property type="entry name" value="DEXDc"/>
    <property type="match status" value="1"/>
</dbReference>
<dbReference type="Pfam" id="PF11648">
    <property type="entry name" value="RIG-I_C-RD"/>
    <property type="match status" value="1"/>
</dbReference>
<evidence type="ECO:0000256" key="14">
    <source>
        <dbReference type="ARBA" id="ARBA00023118"/>
    </source>
</evidence>
<dbReference type="InterPro" id="IPR051363">
    <property type="entry name" value="RLR_Helicase"/>
</dbReference>
<keyword evidence="7" id="KW-0547">Nucleotide-binding</keyword>
<reference evidence="21" key="1">
    <citation type="submission" date="2022-11" db="EMBL/GenBank/DDBJ databases">
        <title>Centuries of genome instability and evolution in soft-shell clam transmissible cancer (bioRxiv).</title>
        <authorList>
            <person name="Hart S.F.M."/>
            <person name="Yonemitsu M.A."/>
            <person name="Giersch R.M."/>
            <person name="Beal B.F."/>
            <person name="Arriagada G."/>
            <person name="Davis B.W."/>
            <person name="Ostrander E.A."/>
            <person name="Goff S.P."/>
            <person name="Metzger M.J."/>
        </authorList>
    </citation>
    <scope>NUCLEOTIDE SEQUENCE</scope>
    <source>
        <strain evidence="21">MELC-2E11</strain>
        <tissue evidence="21">Siphon/mantle</tissue>
    </source>
</reference>
<dbReference type="Gene3D" id="3.40.50.300">
    <property type="entry name" value="P-loop containing nucleotide triphosphate hydrolases"/>
    <property type="match status" value="2"/>
</dbReference>
<keyword evidence="4" id="KW-0963">Cytoplasm</keyword>
<dbReference type="Gene3D" id="2.170.150.30">
    <property type="entry name" value="RIG-I-like receptor, C-terminal regulatory domain"/>
    <property type="match status" value="1"/>
</dbReference>
<evidence type="ECO:0000256" key="9">
    <source>
        <dbReference type="ARBA" id="ARBA00022806"/>
    </source>
</evidence>
<proteinExistence type="inferred from homology"/>
<keyword evidence="5" id="KW-0399">Innate immunity</keyword>
<keyword evidence="9" id="KW-0347">Helicase</keyword>
<dbReference type="InterPro" id="IPR001650">
    <property type="entry name" value="Helicase_C-like"/>
</dbReference>
<keyword evidence="12" id="KW-0391">Immunity</keyword>
<keyword evidence="16" id="KW-0175">Coiled coil</keyword>
<dbReference type="PANTHER" id="PTHR14074">
    <property type="entry name" value="HELICASE WITH DEATH DOMAIN-RELATED"/>
    <property type="match status" value="1"/>
</dbReference>
<dbReference type="PROSITE" id="PS51194">
    <property type="entry name" value="HELICASE_CTER"/>
    <property type="match status" value="1"/>
</dbReference>
<evidence type="ECO:0000256" key="7">
    <source>
        <dbReference type="ARBA" id="ARBA00022741"/>
    </source>
</evidence>
<dbReference type="InterPro" id="IPR038557">
    <property type="entry name" value="RLR_C_sf"/>
</dbReference>
<evidence type="ECO:0000313" key="21">
    <source>
        <dbReference type="EMBL" id="WAR30800.1"/>
    </source>
</evidence>
<feature type="domain" description="RLR CTR" evidence="20">
    <location>
        <begin position="929"/>
        <end position="1058"/>
    </location>
</feature>
<evidence type="ECO:0000256" key="8">
    <source>
        <dbReference type="ARBA" id="ARBA00022801"/>
    </source>
</evidence>
<organism evidence="21 22">
    <name type="scientific">Mya arenaria</name>
    <name type="common">Soft-shell clam</name>
    <dbReference type="NCBI Taxonomy" id="6604"/>
    <lineage>
        <taxon>Eukaryota</taxon>
        <taxon>Metazoa</taxon>
        <taxon>Spiralia</taxon>
        <taxon>Lophotrochozoa</taxon>
        <taxon>Mollusca</taxon>
        <taxon>Bivalvia</taxon>
        <taxon>Autobranchia</taxon>
        <taxon>Heteroconchia</taxon>
        <taxon>Euheterodonta</taxon>
        <taxon>Imparidentia</taxon>
        <taxon>Neoheterodontei</taxon>
        <taxon>Myida</taxon>
        <taxon>Myoidea</taxon>
        <taxon>Myidae</taxon>
        <taxon>Mya</taxon>
    </lineage>
</organism>
<name>A0ABY7G8R2_MYAAR</name>
<evidence type="ECO:0000259" key="18">
    <source>
        <dbReference type="PROSITE" id="PS51192"/>
    </source>
</evidence>
<dbReference type="InterPro" id="IPR006935">
    <property type="entry name" value="Helicase/UvrB_N"/>
</dbReference>
<evidence type="ECO:0000259" key="19">
    <source>
        <dbReference type="PROSITE" id="PS51194"/>
    </source>
</evidence>
<evidence type="ECO:0000259" key="20">
    <source>
        <dbReference type="PROSITE" id="PS51789"/>
    </source>
</evidence>
<evidence type="ECO:0000256" key="10">
    <source>
        <dbReference type="ARBA" id="ARBA00022833"/>
    </source>
</evidence>
<dbReference type="InterPro" id="IPR014001">
    <property type="entry name" value="Helicase_ATP-bd"/>
</dbReference>
<evidence type="ECO:0000256" key="1">
    <source>
        <dbReference type="ARBA" id="ARBA00004496"/>
    </source>
</evidence>
<dbReference type="SUPFAM" id="SSF52540">
    <property type="entry name" value="P-loop containing nucleoside triphosphate hydrolases"/>
    <property type="match status" value="1"/>
</dbReference>
<dbReference type="InterPro" id="IPR041204">
    <property type="entry name" value="RIG-I-like_C"/>
</dbReference>
<feature type="compositionally biased region" description="Low complexity" evidence="17">
    <location>
        <begin position="240"/>
        <end position="252"/>
    </location>
</feature>
<feature type="coiled-coil region" evidence="16">
    <location>
        <begin position="905"/>
        <end position="932"/>
    </location>
</feature>
<dbReference type="EMBL" id="CP111028">
    <property type="protein sequence ID" value="WAR30800.1"/>
    <property type="molecule type" value="Genomic_DNA"/>
</dbReference>
<dbReference type="Proteomes" id="UP001164746">
    <property type="component" value="Chromosome 17"/>
</dbReference>
<keyword evidence="8" id="KW-0378">Hydrolase</keyword>
<feature type="domain" description="Helicase ATP-binding" evidence="18">
    <location>
        <begin position="458"/>
        <end position="618"/>
    </location>
</feature>
<dbReference type="EC" id="3.6.4.13" evidence="3"/>
<comment type="subcellular location">
    <subcellularLocation>
        <location evidence="1">Cytoplasm</location>
    </subcellularLocation>
</comment>
<dbReference type="PROSITE" id="PS51192">
    <property type="entry name" value="HELICASE_ATP_BIND_1"/>
    <property type="match status" value="1"/>
</dbReference>
<sequence length="1095" mass="125382">MHFEELILPTVALMSVISIRWQPFPALRKSRGERKDYAILDVIVMFRNYNKEDEQAITDRLLETFTEALKQDDQTADKLYVEVKSLVRKLFDDAVISLVQDSLSGKLGSLFEPLEEVIRTDAVHALFEVCVGITGQSCWALLNEITVQDDGIGVRIQRFLQSVTDKENLEKSFFSKEKKEIFMKIQEDLTIDLDQPGMKMVLSYPKNNEGAETEEPNVLLAKENEDGNGEYKRQNADTEMSSMSSKAFASSSGKPQSDTSKTELDRFGMEFTDILQPQKREMDVSPSMNDQTTCFKATQSRTINQSQTNDALIAQDLRSKTTNEQECKKDKVSVFSELLQTVDDIKSPNEEDDEEIKWSIAKYVDDRISPFYKLPSCTRLAKDEKHTTANTKTQADALKESVHDTKEYEEKYTRDRSFRETVFSEEMFEINIESDQDDIGRNVDDEVIHLRGYQEELAQKGCQGENVIVMAPAKSGKTRVACRIMQVHLRQKKAERKRGRILFLVENEALAIQQGEVCAELLPSYRTKVFSGNVHRRDIFVVTAQILLNALRARKIESVSEFSLIVFNECHHSYKQHMYNEIMSRYLDLKLRKMFHSSQLPQVKILPVQRNEVDSFKKAVDQIAKRIDAHIFQSKGSQADEFIQMKSRLPATFGTEKYPKWNADFVKNIAKVKSKEIRRAYNKALMIHRDARISDALANLEEFMENSRVVPAEHPTALLMSLYNDLRTQSFHTESENPKLLKLEEILIRVLCNDQNARGIIFVRTRELVQAMVRWVNESDSLNVLNASGFVGQSASASVGGMTKCGQKNVLQFFKNGHHRLLIATSVAEEGLDISKCNLVIRYEHVTNEIVRLQSRGRARAENSLYYVIAEKGSWILEKEEKNRQCEELMNQIVPHLQVFIEDHLNIWEKELLDIQEKMKQAEQRDAEERKMYMAASGARFECVNCSSFICLSDDIRVIKGAHHVIIDEEAKRCVTLKKGGPIFTEPEGAQYGGAVYCANEECQRELGSVCTYKYSDFPLVALQNFRVVDRFGQGHTFKKWKQVNCRIEEFTFEDLEAVVAERLVKVQFGGRPLEELINFRAVDLVGQCGALKGI</sequence>
<keyword evidence="6" id="KW-0479">Metal-binding</keyword>
<dbReference type="PANTHER" id="PTHR14074:SF16">
    <property type="entry name" value="ANTIVIRAL INNATE IMMUNE RESPONSE RECEPTOR RIG-I"/>
    <property type="match status" value="1"/>
</dbReference>
<dbReference type="Pfam" id="PF00271">
    <property type="entry name" value="Helicase_C"/>
    <property type="match status" value="1"/>
</dbReference>
<dbReference type="PROSITE" id="PS51789">
    <property type="entry name" value="RLR_CTR"/>
    <property type="match status" value="1"/>
</dbReference>
<dbReference type="Pfam" id="PF18119">
    <property type="entry name" value="RIG-I_C"/>
    <property type="match status" value="1"/>
</dbReference>
<keyword evidence="13" id="KW-0694">RNA-binding</keyword>
<evidence type="ECO:0000256" key="2">
    <source>
        <dbReference type="ARBA" id="ARBA00006866"/>
    </source>
</evidence>
<protein>
    <recommendedName>
        <fullName evidence="3">RNA helicase</fullName>
        <ecNumber evidence="3">3.6.4.13</ecNumber>
    </recommendedName>
</protein>
<dbReference type="Pfam" id="PF04851">
    <property type="entry name" value="ResIII"/>
    <property type="match status" value="1"/>
</dbReference>
<gene>
    <name evidence="21" type="ORF">MAR_033342</name>
</gene>
<evidence type="ECO:0000256" key="4">
    <source>
        <dbReference type="ARBA" id="ARBA00022490"/>
    </source>
</evidence>
<dbReference type="SMART" id="SM00490">
    <property type="entry name" value="HELICc"/>
    <property type="match status" value="1"/>
</dbReference>
<evidence type="ECO:0000256" key="15">
    <source>
        <dbReference type="ARBA" id="ARBA00049390"/>
    </source>
</evidence>
<evidence type="ECO:0000256" key="6">
    <source>
        <dbReference type="ARBA" id="ARBA00022723"/>
    </source>
</evidence>
<keyword evidence="11" id="KW-0067">ATP-binding</keyword>
<evidence type="ECO:0000256" key="3">
    <source>
        <dbReference type="ARBA" id="ARBA00012552"/>
    </source>
</evidence>
<dbReference type="Gene3D" id="1.20.1320.30">
    <property type="match status" value="1"/>
</dbReference>
<feature type="domain" description="Helicase C-terminal" evidence="19">
    <location>
        <begin position="742"/>
        <end position="913"/>
    </location>
</feature>
<evidence type="ECO:0000256" key="5">
    <source>
        <dbReference type="ARBA" id="ARBA00022588"/>
    </source>
</evidence>
<feature type="region of interest" description="Disordered" evidence="17">
    <location>
        <begin position="222"/>
        <end position="265"/>
    </location>
</feature>
<evidence type="ECO:0000256" key="16">
    <source>
        <dbReference type="SAM" id="Coils"/>
    </source>
</evidence>
<comment type="catalytic activity">
    <reaction evidence="15">
        <text>ATP + H2O = ADP + phosphate + H(+)</text>
        <dbReference type="Rhea" id="RHEA:13065"/>
        <dbReference type="ChEBI" id="CHEBI:15377"/>
        <dbReference type="ChEBI" id="CHEBI:15378"/>
        <dbReference type="ChEBI" id="CHEBI:30616"/>
        <dbReference type="ChEBI" id="CHEBI:43474"/>
        <dbReference type="ChEBI" id="CHEBI:456216"/>
        <dbReference type="EC" id="3.6.4.13"/>
    </reaction>
    <physiologicalReaction direction="left-to-right" evidence="15">
        <dbReference type="Rhea" id="RHEA:13066"/>
    </physiologicalReaction>
</comment>
<dbReference type="InterPro" id="IPR021673">
    <property type="entry name" value="RLR_CTR"/>
</dbReference>
<comment type="similarity">
    <text evidence="2">Belongs to the helicase family. RLR subfamily.</text>
</comment>